<feature type="transmembrane region" description="Helical" evidence="10">
    <location>
        <begin position="125"/>
        <end position="146"/>
    </location>
</feature>
<keyword evidence="3" id="KW-0597">Phosphoprotein</keyword>
<evidence type="ECO:0000256" key="4">
    <source>
        <dbReference type="ARBA" id="ARBA00022679"/>
    </source>
</evidence>
<dbReference type="InterPro" id="IPR055558">
    <property type="entry name" value="DUF7134"/>
</dbReference>
<keyword evidence="15" id="KW-1185">Reference proteome</keyword>
<feature type="transmembrane region" description="Helical" evidence="10">
    <location>
        <begin position="97"/>
        <end position="118"/>
    </location>
</feature>
<keyword evidence="10" id="KW-0472">Membrane</keyword>
<dbReference type="RefSeq" id="WP_378973854.1">
    <property type="nucleotide sequence ID" value="NZ_JBHTBJ010000026.1"/>
</dbReference>
<name>A0ABW2I0M7_9ACTN</name>
<keyword evidence="10" id="KW-1133">Transmembrane helix</keyword>
<evidence type="ECO:0000313" key="15">
    <source>
        <dbReference type="Proteomes" id="UP001596548"/>
    </source>
</evidence>
<evidence type="ECO:0000256" key="2">
    <source>
        <dbReference type="ARBA" id="ARBA00012438"/>
    </source>
</evidence>
<evidence type="ECO:0000313" key="14">
    <source>
        <dbReference type="EMBL" id="MFC7277796.1"/>
    </source>
</evidence>
<feature type="domain" description="Histidine kinase/HSP90-like ATPase" evidence="11">
    <location>
        <begin position="332"/>
        <end position="420"/>
    </location>
</feature>
<sequence>MGTGIGTSVEQWVRRRRWLVDGVFAAAVAVLTLPISAGVILDSSWPRALRVVTVAALAIGHAAVAVRRTAPRAAFGVAGAVMLLLVALPGVEAGGVGPFAPVLVPSVVIFPIALYSVAAWRPRRVARLALALSGAGAALVVARLWGADYLTLTEPGLTDPADPVRSWPLFLVLAVLATVLAPWALGRYRRLRRSYLLELEERARREAEDRRENARRAARDERVRIAREMHDVVAHSLSVMVTQAEGGRLMARKDPAAAVPVLETVARAGQEAMGDMRQLLRALDDHDAAPADAAQPGLDDLAELIDRVRQAGPAVRVTERGERRRLGAAGELAAYRVVQEALTNVLKHAGPEAEASVCLDWQPDALRLTVRNGPGRGPVLAAPGGRGLPGLTERLALLGGTLTAAANGDGGFRVDAVLPARAAGA</sequence>
<evidence type="ECO:0000256" key="9">
    <source>
        <dbReference type="SAM" id="Coils"/>
    </source>
</evidence>
<dbReference type="InterPro" id="IPR050482">
    <property type="entry name" value="Sensor_HK_TwoCompSys"/>
</dbReference>
<dbReference type="PANTHER" id="PTHR24421">
    <property type="entry name" value="NITRATE/NITRITE SENSOR PROTEIN NARX-RELATED"/>
    <property type="match status" value="1"/>
</dbReference>
<feature type="domain" description="DUF7134" evidence="13">
    <location>
        <begin position="10"/>
        <end position="193"/>
    </location>
</feature>
<comment type="catalytic activity">
    <reaction evidence="1">
        <text>ATP + protein L-histidine = ADP + protein N-phospho-L-histidine.</text>
        <dbReference type="EC" id="2.7.13.3"/>
    </reaction>
</comment>
<evidence type="ECO:0000256" key="5">
    <source>
        <dbReference type="ARBA" id="ARBA00022741"/>
    </source>
</evidence>
<reference evidence="15" key="1">
    <citation type="journal article" date="2019" name="Int. J. Syst. Evol. Microbiol.">
        <title>The Global Catalogue of Microorganisms (GCM) 10K type strain sequencing project: providing services to taxonomists for standard genome sequencing and annotation.</title>
        <authorList>
            <consortium name="The Broad Institute Genomics Platform"/>
            <consortium name="The Broad Institute Genome Sequencing Center for Infectious Disease"/>
            <person name="Wu L."/>
            <person name="Ma J."/>
        </authorList>
    </citation>
    <scope>NUCLEOTIDE SEQUENCE [LARGE SCALE GENOMIC DNA]</scope>
    <source>
        <strain evidence="15">XZYJT-10</strain>
    </source>
</reference>
<dbReference type="Proteomes" id="UP001596548">
    <property type="component" value="Unassembled WGS sequence"/>
</dbReference>
<evidence type="ECO:0000256" key="7">
    <source>
        <dbReference type="ARBA" id="ARBA00022840"/>
    </source>
</evidence>
<evidence type="ECO:0000256" key="3">
    <source>
        <dbReference type="ARBA" id="ARBA00022553"/>
    </source>
</evidence>
<keyword evidence="4" id="KW-0808">Transferase</keyword>
<feature type="coiled-coil region" evidence="9">
    <location>
        <begin position="197"/>
        <end position="224"/>
    </location>
</feature>
<evidence type="ECO:0000256" key="10">
    <source>
        <dbReference type="SAM" id="Phobius"/>
    </source>
</evidence>
<feature type="transmembrane region" description="Helical" evidence="10">
    <location>
        <begin position="73"/>
        <end position="91"/>
    </location>
</feature>
<dbReference type="InterPro" id="IPR036890">
    <property type="entry name" value="HATPase_C_sf"/>
</dbReference>
<dbReference type="Pfam" id="PF23539">
    <property type="entry name" value="DUF7134"/>
    <property type="match status" value="1"/>
</dbReference>
<dbReference type="CDD" id="cd16917">
    <property type="entry name" value="HATPase_UhpB-NarQ-NarX-like"/>
    <property type="match status" value="1"/>
</dbReference>
<feature type="transmembrane region" description="Helical" evidence="10">
    <location>
        <begin position="166"/>
        <end position="185"/>
    </location>
</feature>
<dbReference type="GO" id="GO:0016301">
    <property type="term" value="F:kinase activity"/>
    <property type="evidence" value="ECO:0007669"/>
    <property type="project" value="UniProtKB-KW"/>
</dbReference>
<keyword evidence="5" id="KW-0547">Nucleotide-binding</keyword>
<feature type="transmembrane region" description="Helical" evidence="10">
    <location>
        <begin position="18"/>
        <end position="41"/>
    </location>
</feature>
<dbReference type="Gene3D" id="1.20.5.1930">
    <property type="match status" value="1"/>
</dbReference>
<evidence type="ECO:0000259" key="12">
    <source>
        <dbReference type="Pfam" id="PF07730"/>
    </source>
</evidence>
<evidence type="ECO:0000259" key="11">
    <source>
        <dbReference type="Pfam" id="PF02518"/>
    </source>
</evidence>
<keyword evidence="6 14" id="KW-0418">Kinase</keyword>
<keyword evidence="9" id="KW-0175">Coiled coil</keyword>
<dbReference type="Gene3D" id="3.30.565.10">
    <property type="entry name" value="Histidine kinase-like ATPase, C-terminal domain"/>
    <property type="match status" value="1"/>
</dbReference>
<feature type="domain" description="Signal transduction histidine kinase subgroup 3 dimerisation and phosphoacceptor" evidence="12">
    <location>
        <begin position="221"/>
        <end position="285"/>
    </location>
</feature>
<evidence type="ECO:0000256" key="1">
    <source>
        <dbReference type="ARBA" id="ARBA00000085"/>
    </source>
</evidence>
<accession>A0ABW2I0M7</accession>
<keyword evidence="7" id="KW-0067">ATP-binding</keyword>
<feature type="transmembrane region" description="Helical" evidence="10">
    <location>
        <begin position="47"/>
        <end position="66"/>
    </location>
</feature>
<gene>
    <name evidence="14" type="ORF">ACFQS1_27730</name>
</gene>
<dbReference type="Pfam" id="PF02518">
    <property type="entry name" value="HATPase_c"/>
    <property type="match status" value="1"/>
</dbReference>
<keyword evidence="10" id="KW-0812">Transmembrane</keyword>
<dbReference type="PANTHER" id="PTHR24421:SF10">
    <property type="entry name" value="NITRATE_NITRITE SENSOR PROTEIN NARQ"/>
    <property type="match status" value="1"/>
</dbReference>
<dbReference type="EC" id="2.7.13.3" evidence="2"/>
<dbReference type="SUPFAM" id="SSF55874">
    <property type="entry name" value="ATPase domain of HSP90 chaperone/DNA topoisomerase II/histidine kinase"/>
    <property type="match status" value="1"/>
</dbReference>
<protein>
    <recommendedName>
        <fullName evidence="2">histidine kinase</fullName>
        <ecNumber evidence="2">2.7.13.3</ecNumber>
    </recommendedName>
</protein>
<evidence type="ECO:0000256" key="6">
    <source>
        <dbReference type="ARBA" id="ARBA00022777"/>
    </source>
</evidence>
<organism evidence="14 15">
    <name type="scientific">Paractinoplanes rhizophilus</name>
    <dbReference type="NCBI Taxonomy" id="1416877"/>
    <lineage>
        <taxon>Bacteria</taxon>
        <taxon>Bacillati</taxon>
        <taxon>Actinomycetota</taxon>
        <taxon>Actinomycetes</taxon>
        <taxon>Micromonosporales</taxon>
        <taxon>Micromonosporaceae</taxon>
        <taxon>Paractinoplanes</taxon>
    </lineage>
</organism>
<comment type="caution">
    <text evidence="14">The sequence shown here is derived from an EMBL/GenBank/DDBJ whole genome shotgun (WGS) entry which is preliminary data.</text>
</comment>
<keyword evidence="8" id="KW-0902">Two-component regulatory system</keyword>
<evidence type="ECO:0000256" key="8">
    <source>
        <dbReference type="ARBA" id="ARBA00023012"/>
    </source>
</evidence>
<dbReference type="EMBL" id="JBHTBJ010000026">
    <property type="protein sequence ID" value="MFC7277796.1"/>
    <property type="molecule type" value="Genomic_DNA"/>
</dbReference>
<proteinExistence type="predicted"/>
<dbReference type="InterPro" id="IPR011712">
    <property type="entry name" value="Sig_transdc_His_kin_sub3_dim/P"/>
</dbReference>
<evidence type="ECO:0000259" key="13">
    <source>
        <dbReference type="Pfam" id="PF23539"/>
    </source>
</evidence>
<dbReference type="InterPro" id="IPR003594">
    <property type="entry name" value="HATPase_dom"/>
</dbReference>
<dbReference type="Pfam" id="PF07730">
    <property type="entry name" value="HisKA_3"/>
    <property type="match status" value="1"/>
</dbReference>